<reference evidence="1" key="1">
    <citation type="submission" date="2021-01" db="EMBL/GenBank/DDBJ databases">
        <authorList>
            <consortium name="Genoscope - CEA"/>
            <person name="William W."/>
        </authorList>
    </citation>
    <scope>NUCLEOTIDE SEQUENCE</scope>
</reference>
<sequence length="99" mass="12080">MVRCFNLLENFNQLLINHLINLICLLYCDLILIQQYKAVLINFRNQQYQNNQIQLISVIQIQIKSTFNWFYKIWMRPIRVKLFSVTYTLQLSKRRAQII</sequence>
<dbReference type="AlphaFoldDB" id="A0A8S1PPM0"/>
<evidence type="ECO:0000313" key="2">
    <source>
        <dbReference type="Proteomes" id="UP000688137"/>
    </source>
</evidence>
<protein>
    <submittedName>
        <fullName evidence="1">Uncharacterized protein</fullName>
    </submittedName>
</protein>
<accession>A0A8S1PPM0</accession>
<comment type="caution">
    <text evidence="1">The sequence shown here is derived from an EMBL/GenBank/DDBJ whole genome shotgun (WGS) entry which is preliminary data.</text>
</comment>
<dbReference type="EMBL" id="CAJJDM010000128">
    <property type="protein sequence ID" value="CAD8104981.1"/>
    <property type="molecule type" value="Genomic_DNA"/>
</dbReference>
<evidence type="ECO:0000313" key="1">
    <source>
        <dbReference type="EMBL" id="CAD8104981.1"/>
    </source>
</evidence>
<gene>
    <name evidence="1" type="ORF">PPRIM_AZ9-3.1.T1250168</name>
</gene>
<name>A0A8S1PPM0_PARPR</name>
<dbReference type="Proteomes" id="UP000688137">
    <property type="component" value="Unassembled WGS sequence"/>
</dbReference>
<keyword evidence="2" id="KW-1185">Reference proteome</keyword>
<organism evidence="1 2">
    <name type="scientific">Paramecium primaurelia</name>
    <dbReference type="NCBI Taxonomy" id="5886"/>
    <lineage>
        <taxon>Eukaryota</taxon>
        <taxon>Sar</taxon>
        <taxon>Alveolata</taxon>
        <taxon>Ciliophora</taxon>
        <taxon>Intramacronucleata</taxon>
        <taxon>Oligohymenophorea</taxon>
        <taxon>Peniculida</taxon>
        <taxon>Parameciidae</taxon>
        <taxon>Paramecium</taxon>
    </lineage>
</organism>
<proteinExistence type="predicted"/>